<evidence type="ECO:0000256" key="4">
    <source>
        <dbReference type="SAM" id="MobiDB-lite"/>
    </source>
</evidence>
<evidence type="ECO:0000256" key="3">
    <source>
        <dbReference type="ARBA" id="ARBA00022833"/>
    </source>
</evidence>
<keyword evidence="3" id="KW-0862">Zinc</keyword>
<feature type="region of interest" description="Disordered" evidence="4">
    <location>
        <begin position="135"/>
        <end position="199"/>
    </location>
</feature>
<dbReference type="Gene3D" id="3.30.40.10">
    <property type="entry name" value="Zinc/RING finger domain, C3HC4 (zinc finger)"/>
    <property type="match status" value="1"/>
</dbReference>
<dbReference type="SUPFAM" id="SSF57903">
    <property type="entry name" value="FYVE/PHD zinc finger"/>
    <property type="match status" value="1"/>
</dbReference>
<organism evidence="8 9">
    <name type="scientific">Vitis vinifera</name>
    <name type="common">Grape</name>
    <dbReference type="NCBI Taxonomy" id="29760"/>
    <lineage>
        <taxon>Eukaryota</taxon>
        <taxon>Viridiplantae</taxon>
        <taxon>Streptophyta</taxon>
        <taxon>Embryophyta</taxon>
        <taxon>Tracheophyta</taxon>
        <taxon>Spermatophyta</taxon>
        <taxon>Magnoliopsida</taxon>
        <taxon>eudicotyledons</taxon>
        <taxon>Gunneridae</taxon>
        <taxon>Pentapetalae</taxon>
        <taxon>rosids</taxon>
        <taxon>Vitales</taxon>
        <taxon>Vitaceae</taxon>
        <taxon>Viteae</taxon>
        <taxon>Vitis</taxon>
    </lineage>
</organism>
<accession>A0A438IAS2</accession>
<dbReference type="PANTHER" id="PTHR12706">
    <property type="entry name" value="STRAWBERRY NOTCH-RELATED"/>
    <property type="match status" value="1"/>
</dbReference>
<dbReference type="GO" id="GO:0006355">
    <property type="term" value="P:regulation of DNA-templated transcription"/>
    <property type="evidence" value="ECO:0007669"/>
    <property type="project" value="InterPro"/>
</dbReference>
<dbReference type="SUPFAM" id="SSF56672">
    <property type="entry name" value="DNA/RNA polymerases"/>
    <property type="match status" value="1"/>
</dbReference>
<dbReference type="InterPro" id="IPR013103">
    <property type="entry name" value="RVT_2"/>
</dbReference>
<sequence length="1683" mass="188650">MYVYFRITWNSYFEIVKREMYKRAAEFWAELRVELLSASAFLTDEKPNSSQVWRVYWASHQRFFRHMCMSAKVPAAVRLSKQALMENKCVVIGLQSTGEARTEEAVTKYGLELDDFISGPRELLLKFVEENYPLPEKPESLPGEESVKELQRKRHSATPGVSLKGRVRKVAKWKPASDGESDEDFEPDSEHESTESDDEFQICEICNTEEERKKLLQCSCCAQLVHPSCLVPPMIEYEAAMERKSKILEIIRSLDLPNNPLDDIIDQVGWDGVVGAKSLMYIGNFTGDRSKNFPDIQESAHLSCSASFEFLLDRKCLGSQPSNKSLQEKYPPKPKLGGPDNVAEMTGRRGMLVRASTGKGVTYQARNTKEVTMEMVNMNEKQLFMDGKKFVAIISEAGSAGVSLQADRRAVNQAVMDFGELPATLNLKALLGLGRKRGALLLVRRVHLTLELPWSADRAIQQFGRTHRSNQASAPEYRLLFTNLGGERRFASIVAKRLETLGALTQGDRRAGPSLSAYNYDSAYGKRALMAMYRGIMEQDSLPVVPPGCSSEKPETIQEFIMKAKAALVSVGIVRDSVLGNGKDSGKLSGRIVDSDMHDVGRFLNRLLGLPPDIQNRLFELFVSILDLLVQNARTEGHFDSGIVDMKANVIELQGTPKTVHIDPMSGASTVMFTFTMDRGITWESATTLLDEKQKDGLGSASDGFYESKREWLGRRHFLLAFEGASNLLAEILLLPLFQSLFSETMSDISNESTTVPRPSLNNPIITNSSKISPTTLESHSVQITTIRLNGDNFLRWSQSVRMYIRGRGKMGYLTGEKKAPVVDDPNYAIWDAENSMVMTWLVNSMEEDISSNYMCYPTAQELWENDNVTKYFNSLKRIWQDLDLFNTYEWKSAEDGLYHKKTMEDNRIFKFLAGLNVEFDEVRGRIIGRQSLPSIGEVFSEDRREESRRNVMLGKKGPGVAIEGSALVTTGGGYNKVVAFQRKSDERPQVWCDFCNKPRHTRENCWKIHGKPANWKGKTSDKPGRAIIPTANEAETSPFTTEQMEHLLALLKSNLTSDTSSVSLAHTGNELYALSCCFKSTPWIIDSGASDHMTNSSNMFESYSPCPGNKKDQSSGKMIGSARMINGLYYFEDNLPSNKIAQGLTLSNGSLNVSSNPPSIPAHIHASSSSVTDLSLPSHFGPSPKISAPEPGLGLAPIVPAQDLDLDLPIALKKGTQACTKHPIAKYISYNNLSDNYRAFTTNISKLVNGTWEVVDLPREKKVVGCKWVFTIKSKADGSVERYKTRLVAKGFTQTYGIDYQEAFAPVAKINSIRVLLSLVVNSNSPLHQLDVKNVFLNGDLEDEVFMSPPPGFEESFGVGKVCKLKRSLYGLKQSPRAWFECFGKVIKHYGYTQSQVDHTMFYKHSNEGKVAILIVYVDDIVLTGDDCNELEKLKGKLVEEFEIKDLGALKYFLGMEFAKSKEGIFVNQRKYVLDLLDETVSMVSQFMHAPGPEHFEVVYRILRYLKGTPGRGLLFKSRGHLQIETYTDADWAGSIVDRRSTFGYCSFVGGNLVTWRSKKQNVVARSSAEAEFRAVAHGICEIMWIRRLLEELKMTGSSPMKLYCDNKAAILVAHNPVLHDRTKHVEVDKHFIKKKIDNGLVCMTYIPTEEQVADVFTKGLHKRQFDFLVGKLAMEDIFKPA</sequence>
<feature type="domain" description="Strawberry notch helicase C" evidence="6">
    <location>
        <begin position="335"/>
        <end position="414"/>
    </location>
</feature>
<dbReference type="Proteomes" id="UP000288805">
    <property type="component" value="Unassembled WGS sequence"/>
</dbReference>
<feature type="domain" description="Strawberry notch helicase C" evidence="6">
    <location>
        <begin position="444"/>
        <end position="645"/>
    </location>
</feature>
<feature type="domain" description="Reverse transcriptase Ty1/copia-type" evidence="5">
    <location>
        <begin position="1250"/>
        <end position="1479"/>
    </location>
</feature>
<evidence type="ECO:0000256" key="2">
    <source>
        <dbReference type="ARBA" id="ARBA00022771"/>
    </source>
</evidence>
<dbReference type="CDD" id="cd09272">
    <property type="entry name" value="RNase_HI_RT_Ty1"/>
    <property type="match status" value="1"/>
</dbReference>
<evidence type="ECO:0000256" key="1">
    <source>
        <dbReference type="ARBA" id="ARBA00022723"/>
    </source>
</evidence>
<evidence type="ECO:0000259" key="5">
    <source>
        <dbReference type="Pfam" id="PF07727"/>
    </source>
</evidence>
<evidence type="ECO:0000313" key="9">
    <source>
        <dbReference type="Proteomes" id="UP000288805"/>
    </source>
</evidence>
<evidence type="ECO:0000259" key="7">
    <source>
        <dbReference type="Pfam" id="PF14244"/>
    </source>
</evidence>
<protein>
    <submittedName>
        <fullName evidence="8">Protein FORGETTER 1</fullName>
    </submittedName>
</protein>
<dbReference type="EMBL" id="QGNW01000126">
    <property type="protein sequence ID" value="RVW93810.1"/>
    <property type="molecule type" value="Genomic_DNA"/>
</dbReference>
<dbReference type="PANTHER" id="PTHR12706:SF13">
    <property type="entry name" value="PROTEIN FORGETTER 1"/>
    <property type="match status" value="1"/>
</dbReference>
<dbReference type="Pfam" id="PF14244">
    <property type="entry name" value="Retrotran_gag_3"/>
    <property type="match status" value="1"/>
</dbReference>
<dbReference type="InterPro" id="IPR043502">
    <property type="entry name" value="DNA/RNA_pol_sf"/>
</dbReference>
<reference evidence="8 9" key="1">
    <citation type="journal article" date="2018" name="PLoS Genet.">
        <title>Population sequencing reveals clonal diversity and ancestral inbreeding in the grapevine cultivar Chardonnay.</title>
        <authorList>
            <person name="Roach M.J."/>
            <person name="Johnson D.L."/>
            <person name="Bohlmann J."/>
            <person name="van Vuuren H.J."/>
            <person name="Jones S.J."/>
            <person name="Pretorius I.S."/>
            <person name="Schmidt S.A."/>
            <person name="Borneman A.R."/>
        </authorList>
    </citation>
    <scope>NUCLEOTIDE SEQUENCE [LARGE SCALE GENOMIC DNA]</scope>
    <source>
        <strain evidence="9">cv. Chardonnay</strain>
        <tissue evidence="8">Leaf</tissue>
    </source>
</reference>
<keyword evidence="2" id="KW-0863">Zinc-finger</keyword>
<dbReference type="Pfam" id="PF07727">
    <property type="entry name" value="RVT_2"/>
    <property type="match status" value="1"/>
</dbReference>
<name>A0A438IAS2_VITVI</name>
<feature type="domain" description="Retrotransposon Copia-like N-terminal" evidence="7">
    <location>
        <begin position="778"/>
        <end position="821"/>
    </location>
</feature>
<dbReference type="Pfam" id="PF13871">
    <property type="entry name" value="Helicase_C_4"/>
    <property type="match status" value="2"/>
</dbReference>
<evidence type="ECO:0000259" key="6">
    <source>
        <dbReference type="Pfam" id="PF13871"/>
    </source>
</evidence>
<gene>
    <name evidence="8" type="primary">FGT1_0</name>
    <name evidence="8" type="ORF">CK203_028222</name>
</gene>
<dbReference type="InterPro" id="IPR026741">
    <property type="entry name" value="SNO"/>
</dbReference>
<dbReference type="InterPro" id="IPR026937">
    <property type="entry name" value="SBNO_Helicase_C_dom"/>
</dbReference>
<comment type="caution">
    <text evidence="8">The sequence shown here is derived from an EMBL/GenBank/DDBJ whole genome shotgun (WGS) entry which is preliminary data.</text>
</comment>
<feature type="region of interest" description="Disordered" evidence="4">
    <location>
        <begin position="322"/>
        <end position="341"/>
    </location>
</feature>
<dbReference type="InterPro" id="IPR013083">
    <property type="entry name" value="Znf_RING/FYVE/PHD"/>
</dbReference>
<evidence type="ECO:0000313" key="8">
    <source>
        <dbReference type="EMBL" id="RVW93810.1"/>
    </source>
</evidence>
<dbReference type="InterPro" id="IPR011011">
    <property type="entry name" value="Znf_FYVE_PHD"/>
</dbReference>
<dbReference type="InterPro" id="IPR029472">
    <property type="entry name" value="Copia-like_N"/>
</dbReference>
<dbReference type="GO" id="GO:0008270">
    <property type="term" value="F:zinc ion binding"/>
    <property type="evidence" value="ECO:0007669"/>
    <property type="project" value="UniProtKB-KW"/>
</dbReference>
<keyword evidence="1" id="KW-0479">Metal-binding</keyword>
<proteinExistence type="predicted"/>